<dbReference type="GO" id="GO:0003964">
    <property type="term" value="F:RNA-directed DNA polymerase activity"/>
    <property type="evidence" value="ECO:0007669"/>
    <property type="project" value="UniProtKB-KW"/>
</dbReference>
<evidence type="ECO:0000259" key="10">
    <source>
        <dbReference type="PROSITE" id="PS50994"/>
    </source>
</evidence>
<dbReference type="InterPro" id="IPR050951">
    <property type="entry name" value="Retrovirus_Pol_polyprotein"/>
</dbReference>
<evidence type="ECO:0000259" key="9">
    <source>
        <dbReference type="PROSITE" id="PS50878"/>
    </source>
</evidence>
<dbReference type="GO" id="GO:0003676">
    <property type="term" value="F:nucleic acid binding"/>
    <property type="evidence" value="ECO:0007669"/>
    <property type="project" value="InterPro"/>
</dbReference>
<feature type="non-terminal residue" evidence="11">
    <location>
        <position position="1"/>
    </location>
</feature>
<keyword evidence="5" id="KW-0540">Nuclease</keyword>
<dbReference type="Gene3D" id="3.30.420.10">
    <property type="entry name" value="Ribonuclease H-like superfamily/Ribonuclease H"/>
    <property type="match status" value="1"/>
</dbReference>
<dbReference type="InterPro" id="IPR041588">
    <property type="entry name" value="Integrase_H2C2"/>
</dbReference>
<keyword evidence="8" id="KW-0695">RNA-directed DNA polymerase</keyword>
<dbReference type="InterPro" id="IPR001584">
    <property type="entry name" value="Integrase_cat-core"/>
</dbReference>
<dbReference type="AlphaFoldDB" id="A0A1B6JW27"/>
<evidence type="ECO:0000256" key="8">
    <source>
        <dbReference type="ARBA" id="ARBA00022918"/>
    </source>
</evidence>
<evidence type="ECO:0000313" key="11">
    <source>
        <dbReference type="EMBL" id="JAT03387.1"/>
    </source>
</evidence>
<dbReference type="SUPFAM" id="SSF56672">
    <property type="entry name" value="DNA/RNA polymerases"/>
    <property type="match status" value="1"/>
</dbReference>
<dbReference type="GO" id="GO:0042575">
    <property type="term" value="C:DNA polymerase complex"/>
    <property type="evidence" value="ECO:0007669"/>
    <property type="project" value="UniProtKB-ARBA"/>
</dbReference>
<keyword evidence="7" id="KW-0378">Hydrolase</keyword>
<accession>A0A1B6JW27</accession>
<dbReference type="Pfam" id="PF00665">
    <property type="entry name" value="rve"/>
    <property type="match status" value="1"/>
</dbReference>
<protein>
    <recommendedName>
        <fullName evidence="1">RNA-directed DNA polymerase</fullName>
        <ecNumber evidence="1">2.7.7.49</ecNumber>
    </recommendedName>
</protein>
<name>A0A1B6JW27_9HEMI</name>
<dbReference type="FunFam" id="3.30.70.270:FF:000020">
    <property type="entry name" value="Transposon Tf2-6 polyprotein-like Protein"/>
    <property type="match status" value="1"/>
</dbReference>
<feature type="domain" description="Reverse transcriptase" evidence="9">
    <location>
        <begin position="171"/>
        <end position="352"/>
    </location>
</feature>
<dbReference type="InterPro" id="IPR000477">
    <property type="entry name" value="RT_dom"/>
</dbReference>
<dbReference type="FunFam" id="3.10.10.10:FF:000007">
    <property type="entry name" value="Retrovirus-related Pol polyprotein from transposon 17.6-like Protein"/>
    <property type="match status" value="1"/>
</dbReference>
<dbReference type="PROSITE" id="PS50878">
    <property type="entry name" value="RT_POL"/>
    <property type="match status" value="1"/>
</dbReference>
<evidence type="ECO:0000256" key="5">
    <source>
        <dbReference type="ARBA" id="ARBA00022722"/>
    </source>
</evidence>
<dbReference type="GO" id="GO:0008233">
    <property type="term" value="F:peptidase activity"/>
    <property type="evidence" value="ECO:0007669"/>
    <property type="project" value="UniProtKB-KW"/>
</dbReference>
<keyword evidence="3" id="KW-0808">Transferase</keyword>
<dbReference type="GO" id="GO:0004519">
    <property type="term" value="F:endonuclease activity"/>
    <property type="evidence" value="ECO:0007669"/>
    <property type="project" value="UniProtKB-KW"/>
</dbReference>
<dbReference type="Gene3D" id="3.10.20.370">
    <property type="match status" value="1"/>
</dbReference>
<dbReference type="Gene3D" id="3.10.10.10">
    <property type="entry name" value="HIV Type 1 Reverse Transcriptase, subunit A, domain 1"/>
    <property type="match status" value="1"/>
</dbReference>
<sequence length="903" mass="102725">QKIVRAEVDRTVPEGQNLMLDPAVNEEELGRGVLVGKTLFQSSREVPVCIMNLNDYPVTLKQGKLLGTCYSVSSVSQSVRQTASCHKNLPEDIAKFVRDACKGMDLEQTKQVAKLITEYQDVFETATGPRGRTTVVQHKINVGDAQPIRQIPRRLPWAKREEAEQITKEMERDGVIEPSSSPWNSPVVLVKKKDGTSRFCVDYRLLNNVTKKDSYPLPRIDDTLDALGGGKFFSTLDMKSGYWQVEIAPEDKEKTAFSIGNGNGLWQFTVMPFGLCNAPATFERLMENVLRGLTWETCLVYLDDIIVIGKTFKDHLQNLEKIFIRLRSANLKLNLKKCNLFKNKVNYLGHVVSSEGVSVDPEKIRAIKEWPTPRNKHEVRSFLGLCTYYRRFVKGYADIAKPLTKLTEEQRKFEWTSESSEAFGILKTALCSAPILGFPRFGEKFIVDTDASDVGIGGVLSQVQDGQETVVAYFSRTLSKAERNYCVTRRELLAVVKSLEHFHKYLYGQPFHLRTDHSALTWLLNFKNLEGQTARWVQRLQEYNFTSEHRQGKKHSNADALSRRPCPEGCKHCSKVEEKNPSAEVRCVTVEPASGWEMSELRNEQLGDTEIGPLLREVEAGTRPSWEDIAARDHLYKSYWAQWDSMKIKNGVLIRIWEAPNGKRKIEQIVLPRSKRREVLMELHNGASGGHLGVNKTVEKLRQRFYWLHLRADVEKWCRQCDVCAGSRGPQTRSRGRMRQYNVGSPFERIAIDIAGPFPVTDAGNKYLLVAMDYFTKWPEVYAIPNQEASNVAGCLVNDFVCRYGVPRELHSDQGTNFGSILMKDVLQRLGVHKTRTTPLHPQSDGMVERYIKTLVGHLRKVVSTSQRDWDKKVPVFLLAYRSSSHETTGVTPARMVFGRELR</sequence>
<dbReference type="Pfam" id="PF17917">
    <property type="entry name" value="RT_RNaseH"/>
    <property type="match status" value="1"/>
</dbReference>
<dbReference type="PANTHER" id="PTHR37984:SF5">
    <property type="entry name" value="PROTEIN NYNRIN-LIKE"/>
    <property type="match status" value="1"/>
</dbReference>
<dbReference type="EMBL" id="GECU01004320">
    <property type="protein sequence ID" value="JAT03387.1"/>
    <property type="molecule type" value="Transcribed_RNA"/>
</dbReference>
<proteinExistence type="predicted"/>
<dbReference type="PROSITE" id="PS50994">
    <property type="entry name" value="INTEGRASE"/>
    <property type="match status" value="1"/>
</dbReference>
<dbReference type="Pfam" id="PF00078">
    <property type="entry name" value="RVT_1"/>
    <property type="match status" value="1"/>
</dbReference>
<dbReference type="InterPro" id="IPR043128">
    <property type="entry name" value="Rev_trsase/Diguanyl_cyclase"/>
</dbReference>
<evidence type="ECO:0000256" key="2">
    <source>
        <dbReference type="ARBA" id="ARBA00022670"/>
    </source>
</evidence>
<feature type="domain" description="Integrase catalytic" evidence="10">
    <location>
        <begin position="742"/>
        <end position="901"/>
    </location>
</feature>
<keyword evidence="6" id="KW-0255">Endonuclease</keyword>
<dbReference type="Gene3D" id="3.30.70.270">
    <property type="match status" value="2"/>
</dbReference>
<dbReference type="EC" id="2.7.7.49" evidence="1"/>
<dbReference type="InterPro" id="IPR012337">
    <property type="entry name" value="RNaseH-like_sf"/>
</dbReference>
<evidence type="ECO:0000256" key="6">
    <source>
        <dbReference type="ARBA" id="ARBA00022759"/>
    </source>
</evidence>
<dbReference type="CDD" id="cd09274">
    <property type="entry name" value="RNase_HI_RT_Ty3"/>
    <property type="match status" value="1"/>
</dbReference>
<dbReference type="InterPro" id="IPR036397">
    <property type="entry name" value="RNaseH_sf"/>
</dbReference>
<dbReference type="FunFam" id="3.30.420.10:FF:000032">
    <property type="entry name" value="Retrovirus-related Pol polyprotein from transposon 297-like Protein"/>
    <property type="match status" value="1"/>
</dbReference>
<feature type="non-terminal residue" evidence="11">
    <location>
        <position position="903"/>
    </location>
</feature>
<gene>
    <name evidence="11" type="ORF">g.39499</name>
</gene>
<dbReference type="SUPFAM" id="SSF53098">
    <property type="entry name" value="Ribonuclease H-like"/>
    <property type="match status" value="1"/>
</dbReference>
<evidence type="ECO:0000256" key="7">
    <source>
        <dbReference type="ARBA" id="ARBA00022801"/>
    </source>
</evidence>
<dbReference type="Gene3D" id="1.10.340.70">
    <property type="match status" value="1"/>
</dbReference>
<evidence type="ECO:0000256" key="1">
    <source>
        <dbReference type="ARBA" id="ARBA00012493"/>
    </source>
</evidence>
<dbReference type="GO" id="GO:0015074">
    <property type="term" value="P:DNA integration"/>
    <property type="evidence" value="ECO:0007669"/>
    <property type="project" value="InterPro"/>
</dbReference>
<dbReference type="GO" id="GO:0006508">
    <property type="term" value="P:proteolysis"/>
    <property type="evidence" value="ECO:0007669"/>
    <property type="project" value="UniProtKB-KW"/>
</dbReference>
<evidence type="ECO:0000256" key="3">
    <source>
        <dbReference type="ARBA" id="ARBA00022679"/>
    </source>
</evidence>
<organism evidence="11">
    <name type="scientific">Homalodisca liturata</name>
    <dbReference type="NCBI Taxonomy" id="320908"/>
    <lineage>
        <taxon>Eukaryota</taxon>
        <taxon>Metazoa</taxon>
        <taxon>Ecdysozoa</taxon>
        <taxon>Arthropoda</taxon>
        <taxon>Hexapoda</taxon>
        <taxon>Insecta</taxon>
        <taxon>Pterygota</taxon>
        <taxon>Neoptera</taxon>
        <taxon>Paraneoptera</taxon>
        <taxon>Hemiptera</taxon>
        <taxon>Auchenorrhyncha</taxon>
        <taxon>Membracoidea</taxon>
        <taxon>Cicadellidae</taxon>
        <taxon>Cicadellinae</taxon>
        <taxon>Proconiini</taxon>
        <taxon>Homalodisca</taxon>
    </lineage>
</organism>
<evidence type="ECO:0000256" key="4">
    <source>
        <dbReference type="ARBA" id="ARBA00022695"/>
    </source>
</evidence>
<dbReference type="Pfam" id="PF17921">
    <property type="entry name" value="Integrase_H2C2"/>
    <property type="match status" value="1"/>
</dbReference>
<dbReference type="InterPro" id="IPR041373">
    <property type="entry name" value="RT_RNaseH"/>
</dbReference>
<dbReference type="CDD" id="cd01647">
    <property type="entry name" value="RT_LTR"/>
    <property type="match status" value="1"/>
</dbReference>
<dbReference type="InterPro" id="IPR043502">
    <property type="entry name" value="DNA/RNA_pol_sf"/>
</dbReference>
<keyword evidence="4" id="KW-0548">Nucleotidyltransferase</keyword>
<dbReference type="FunFam" id="1.10.340.70:FF:000001">
    <property type="entry name" value="Retrovirus-related Pol polyprotein from transposon gypsy-like Protein"/>
    <property type="match status" value="1"/>
</dbReference>
<keyword evidence="2" id="KW-0645">Protease</keyword>
<reference evidence="11" key="1">
    <citation type="submission" date="2015-11" db="EMBL/GenBank/DDBJ databases">
        <title>De novo transcriptome assembly of four potential Pierce s Disease insect vectors from Arizona vineyards.</title>
        <authorList>
            <person name="Tassone E.E."/>
        </authorList>
    </citation>
    <scope>NUCLEOTIDE SEQUENCE</scope>
</reference>
<dbReference type="PANTHER" id="PTHR37984">
    <property type="entry name" value="PROTEIN CBG26694"/>
    <property type="match status" value="1"/>
</dbReference>
<dbReference type="FunFam" id="3.10.20.370:FF:000001">
    <property type="entry name" value="Retrovirus-related Pol polyprotein from transposon 17.6-like protein"/>
    <property type="match status" value="1"/>
</dbReference>